<dbReference type="KEGG" id="nbe:Back2_09360"/>
<proteinExistence type="predicted"/>
<keyword evidence="2 7" id="KW-0418">Kinase</keyword>
<name>A0A3G9J117_9ACTN</name>
<evidence type="ECO:0000313" key="8">
    <source>
        <dbReference type="Proteomes" id="UP000271573"/>
    </source>
</evidence>
<dbReference type="InterPro" id="IPR003594">
    <property type="entry name" value="HATPase_dom"/>
</dbReference>
<feature type="domain" description="Histidine kinase/HSP90-like ATPase" evidence="5">
    <location>
        <begin position="311"/>
        <end position="399"/>
    </location>
</feature>
<evidence type="ECO:0000259" key="6">
    <source>
        <dbReference type="Pfam" id="PF04024"/>
    </source>
</evidence>
<evidence type="ECO:0000259" key="5">
    <source>
        <dbReference type="Pfam" id="PF02518"/>
    </source>
</evidence>
<keyword evidence="8" id="KW-1185">Reference proteome</keyword>
<dbReference type="OrthoDB" id="3534856at2"/>
<accession>A0A3G9J117</accession>
<dbReference type="Pfam" id="PF04024">
    <property type="entry name" value="PspC"/>
    <property type="match status" value="1"/>
</dbReference>
<feature type="transmembrane region" description="Helical" evidence="4">
    <location>
        <begin position="81"/>
        <end position="102"/>
    </location>
</feature>
<dbReference type="InterPro" id="IPR036890">
    <property type="entry name" value="HATPase_C_sf"/>
</dbReference>
<gene>
    <name evidence="7" type="ORF">Back2_09360</name>
</gene>
<keyword evidence="4" id="KW-0472">Membrane</keyword>
<feature type="transmembrane region" description="Helical" evidence="4">
    <location>
        <begin position="146"/>
        <end position="173"/>
    </location>
</feature>
<dbReference type="GO" id="GO:0016301">
    <property type="term" value="F:kinase activity"/>
    <property type="evidence" value="ECO:0007669"/>
    <property type="project" value="UniProtKB-KW"/>
</dbReference>
<evidence type="ECO:0000256" key="2">
    <source>
        <dbReference type="ARBA" id="ARBA00022777"/>
    </source>
</evidence>
<sequence length="403" mass="42386">MTDSLLGGVAAGLADHLGLPVLGVRAFFILTTALSGLGLGLYAACWVMLPAGSPSADQTVGAEAFGRLGLRPRPLRRMVDLGPTLALVAFGAGGILLLGPTIGIPARVLWPLMAALAGVGLLWRQADEAQRSRWTDPLGRMSWVRFVFGGGGWGAYARAGAGLVLVLLGLLTLSLQQVRWSDVRTLTLAFVFALGGVALVVGPWVSKLVTDLATERAERVRSQERADVAAHLHDSVLQTLAMIQRSAGDPETVAQLARSQERDLRTWLYEPGVEGTVAAALRQAAAEIEDTHRVKVDAVVVGDAPLTESSAIVAAAREAMANAARHGGGSAVSVYAEVSDDTVEVFVRDRGPGFDIDAIPADRHGVRDSIVGRMERHGGTAEIVSQLGEGTNVRLRQPRGAVA</sequence>
<reference evidence="7 8" key="1">
    <citation type="submission" date="2018-11" db="EMBL/GenBank/DDBJ databases">
        <title>Complete genome sequence of Nocardioides baekrokdamisoli strain KCTC 39748.</title>
        <authorList>
            <person name="Kang S.W."/>
            <person name="Lee K.C."/>
            <person name="Kim K.K."/>
            <person name="Kim J.S."/>
            <person name="Kim D.S."/>
            <person name="Ko S.H."/>
            <person name="Yang S.H."/>
            <person name="Shin Y.K."/>
            <person name="Lee J.S."/>
        </authorList>
    </citation>
    <scope>NUCLEOTIDE SEQUENCE [LARGE SCALE GENOMIC DNA]</scope>
    <source>
        <strain evidence="7 8">KCTC 39748</strain>
    </source>
</reference>
<protein>
    <submittedName>
        <fullName evidence="7">Histidine kinase</fullName>
    </submittedName>
</protein>
<evidence type="ECO:0000313" key="7">
    <source>
        <dbReference type="EMBL" id="BBH16649.1"/>
    </source>
</evidence>
<dbReference type="GO" id="GO:0000160">
    <property type="term" value="P:phosphorelay signal transduction system"/>
    <property type="evidence" value="ECO:0007669"/>
    <property type="project" value="UniProtKB-KW"/>
</dbReference>
<keyword evidence="4" id="KW-1133">Transmembrane helix</keyword>
<feature type="transmembrane region" description="Helical" evidence="4">
    <location>
        <begin position="26"/>
        <end position="49"/>
    </location>
</feature>
<feature type="transmembrane region" description="Helical" evidence="4">
    <location>
        <begin position="108"/>
        <end position="126"/>
    </location>
</feature>
<evidence type="ECO:0000256" key="4">
    <source>
        <dbReference type="SAM" id="Phobius"/>
    </source>
</evidence>
<dbReference type="InterPro" id="IPR050482">
    <property type="entry name" value="Sensor_HK_TwoCompSys"/>
</dbReference>
<evidence type="ECO:0000256" key="1">
    <source>
        <dbReference type="ARBA" id="ARBA00022679"/>
    </source>
</evidence>
<feature type="domain" description="Phage shock protein PspC N-terminal" evidence="6">
    <location>
        <begin position="2"/>
        <end position="51"/>
    </location>
</feature>
<keyword evidence="1" id="KW-0808">Transferase</keyword>
<keyword evidence="4" id="KW-0812">Transmembrane</keyword>
<dbReference type="Pfam" id="PF02518">
    <property type="entry name" value="HATPase_c"/>
    <property type="match status" value="1"/>
</dbReference>
<dbReference type="Gene3D" id="3.30.565.10">
    <property type="entry name" value="Histidine kinase-like ATPase, C-terminal domain"/>
    <property type="match status" value="1"/>
</dbReference>
<dbReference type="AlphaFoldDB" id="A0A3G9J117"/>
<keyword evidence="3" id="KW-0902">Two-component regulatory system</keyword>
<dbReference type="Proteomes" id="UP000271573">
    <property type="component" value="Chromosome"/>
</dbReference>
<dbReference type="EMBL" id="AP019307">
    <property type="protein sequence ID" value="BBH16649.1"/>
    <property type="molecule type" value="Genomic_DNA"/>
</dbReference>
<dbReference type="PANTHER" id="PTHR24421:SF61">
    <property type="entry name" value="OXYGEN SENSOR HISTIDINE KINASE NREB"/>
    <property type="match status" value="1"/>
</dbReference>
<feature type="transmembrane region" description="Helical" evidence="4">
    <location>
        <begin position="185"/>
        <end position="206"/>
    </location>
</feature>
<dbReference type="PANTHER" id="PTHR24421">
    <property type="entry name" value="NITRATE/NITRITE SENSOR PROTEIN NARX-RELATED"/>
    <property type="match status" value="1"/>
</dbReference>
<dbReference type="InterPro" id="IPR007168">
    <property type="entry name" value="Phageshock_PspC_N"/>
</dbReference>
<dbReference type="SUPFAM" id="SSF55874">
    <property type="entry name" value="ATPase domain of HSP90 chaperone/DNA topoisomerase II/histidine kinase"/>
    <property type="match status" value="1"/>
</dbReference>
<evidence type="ECO:0000256" key="3">
    <source>
        <dbReference type="ARBA" id="ARBA00023012"/>
    </source>
</evidence>
<organism evidence="7 8">
    <name type="scientific">Nocardioides baekrokdamisoli</name>
    <dbReference type="NCBI Taxonomy" id="1804624"/>
    <lineage>
        <taxon>Bacteria</taxon>
        <taxon>Bacillati</taxon>
        <taxon>Actinomycetota</taxon>
        <taxon>Actinomycetes</taxon>
        <taxon>Propionibacteriales</taxon>
        <taxon>Nocardioidaceae</taxon>
        <taxon>Nocardioides</taxon>
    </lineage>
</organism>